<dbReference type="PaxDb" id="589924-Ferp_2407"/>
<evidence type="ECO:0000313" key="2">
    <source>
        <dbReference type="EMBL" id="ADC66519.1"/>
    </source>
</evidence>
<dbReference type="GeneID" id="8779948"/>
<dbReference type="RefSeq" id="WP_012966853.1">
    <property type="nucleotide sequence ID" value="NC_013849.1"/>
</dbReference>
<sequence length="71" mass="8391">MQETTTLVDLLKELREIRKKLDRIEEAIEDLIDSTLTLEEDELLEEVKEKIEKGDFSEFIPLEKLDEALEE</sequence>
<evidence type="ECO:0000256" key="1">
    <source>
        <dbReference type="SAM" id="Coils"/>
    </source>
</evidence>
<dbReference type="Proteomes" id="UP000002613">
    <property type="component" value="Chromosome"/>
</dbReference>
<reference evidence="3" key="1">
    <citation type="submission" date="2010-02" db="EMBL/GenBank/DDBJ databases">
        <title>Complete sequence of Ferroglobus placidus DSM 10642.</title>
        <authorList>
            <consortium name="US DOE Joint Genome Institute"/>
            <person name="Lucas S."/>
            <person name="Copeland A."/>
            <person name="Lapidus A."/>
            <person name="Cheng J.-F."/>
            <person name="Bruce D."/>
            <person name="Goodwin L."/>
            <person name="Pitluck S."/>
            <person name="Saunders E."/>
            <person name="Brettin T."/>
            <person name="Detter J.C."/>
            <person name="Han C."/>
            <person name="Tapia R."/>
            <person name="Larimer F."/>
            <person name="Land M."/>
            <person name="Hauser L."/>
            <person name="Kyrpides N."/>
            <person name="Ivanova N."/>
            <person name="Holmes D."/>
            <person name="Lovley D."/>
            <person name="Kyrpides N."/>
            <person name="Anderson I.J."/>
            <person name="Woyke T."/>
        </authorList>
    </citation>
    <scope>NUCLEOTIDE SEQUENCE [LARGE SCALE GENOMIC DNA]</scope>
    <source>
        <strain evidence="3">DSM 10642 / AEDII12DO</strain>
    </source>
</reference>
<dbReference type="HOGENOM" id="CLU_2730173_0_0_2"/>
<organism evidence="2 3">
    <name type="scientific">Ferroglobus placidus (strain DSM 10642 / AEDII12DO)</name>
    <dbReference type="NCBI Taxonomy" id="589924"/>
    <lineage>
        <taxon>Archaea</taxon>
        <taxon>Methanobacteriati</taxon>
        <taxon>Methanobacteriota</taxon>
        <taxon>Archaeoglobi</taxon>
        <taxon>Archaeoglobales</taxon>
        <taxon>Archaeoglobaceae</taxon>
        <taxon>Ferroglobus</taxon>
    </lineage>
</organism>
<accession>D3S228</accession>
<evidence type="ECO:0000313" key="3">
    <source>
        <dbReference type="Proteomes" id="UP000002613"/>
    </source>
</evidence>
<dbReference type="EMBL" id="CP001899">
    <property type="protein sequence ID" value="ADC66519.1"/>
    <property type="molecule type" value="Genomic_DNA"/>
</dbReference>
<gene>
    <name evidence="2" type="ordered locus">Ferp_2407</name>
</gene>
<feature type="coiled-coil region" evidence="1">
    <location>
        <begin position="7"/>
        <end position="41"/>
    </location>
</feature>
<proteinExistence type="predicted"/>
<protein>
    <submittedName>
        <fullName evidence="2">Pleckstrin-like protein domain, family B, member 1-like protein</fullName>
    </submittedName>
</protein>
<dbReference type="STRING" id="589924.Ferp_2407"/>
<keyword evidence="1" id="KW-0175">Coiled coil</keyword>
<dbReference type="AlphaFoldDB" id="D3S228"/>
<name>D3S228_FERPA</name>
<dbReference type="KEGG" id="fpl:Ferp_2407"/>
<dbReference type="eggNOG" id="arCOG11130">
    <property type="taxonomic scope" value="Archaea"/>
</dbReference>
<keyword evidence="3" id="KW-1185">Reference proteome</keyword>
<reference evidence="2 3" key="2">
    <citation type="journal article" date="2011" name="Stand. Genomic Sci.">
        <title>Complete genome sequence of Ferroglobus placidus AEDII12DO.</title>
        <authorList>
            <person name="Anderson I."/>
            <person name="Risso C."/>
            <person name="Holmes D."/>
            <person name="Lucas S."/>
            <person name="Copeland A."/>
            <person name="Lapidus A."/>
            <person name="Cheng J.F."/>
            <person name="Bruce D."/>
            <person name="Goodwin L."/>
            <person name="Pitluck S."/>
            <person name="Saunders E."/>
            <person name="Brettin T."/>
            <person name="Detter J.C."/>
            <person name="Han C."/>
            <person name="Tapia R."/>
            <person name="Larimer F."/>
            <person name="Land M."/>
            <person name="Hauser L."/>
            <person name="Woyke T."/>
            <person name="Lovley D."/>
            <person name="Kyrpides N."/>
            <person name="Ivanova N."/>
        </authorList>
    </citation>
    <scope>NUCLEOTIDE SEQUENCE [LARGE SCALE GENOMIC DNA]</scope>
    <source>
        <strain evidence="3">DSM 10642 / AEDII12DO</strain>
    </source>
</reference>